<dbReference type="Pfam" id="PF20692">
    <property type="entry name" value="cpSF2-GREB1"/>
    <property type="match status" value="1"/>
</dbReference>
<proteinExistence type="predicted"/>
<dbReference type="AlphaFoldDB" id="A0A9W9Y945"/>
<evidence type="ECO:0000259" key="1">
    <source>
        <dbReference type="Pfam" id="PF20692"/>
    </source>
</evidence>
<sequence>MSNQSEVFRDETIPVVVHFSLSEDTACTLEGDDDGVYYWQIPDFMTDSLFADFLTEIVDAISDQDTKKFLQLLHPSPEELRRLNQKRTKWFCVSDDETHKRVREIITSFGDIVPHPSLGNITSVDVRINNELADPSGELRRNINQLIASTKIECYSESDGAEETDECLDTFVDHEYLPDEEEEIDKEVRANPEKPCYYPAQIEMAAIMKKRIDTIMSHYHKIPRLSDVFNDVEFVVYTARYRMLSDQTEKRICHPDTGVLSKEELELKSRDDCNGKKRMFMYVRSQETETHFEELKTNVQEKPRTLFVIIADECHWGITKDKEEKHSAHNLFINEWSKDNSPKNVVVIQISATPFNLLTQNSRLPVVTCVLLNDKVSTTSNEYQAGDLVVLNREPNLEEHVRNNSKEVELHVVHWSEVELKNFEMGMRMKIKSALNSEDASYRYLRVSSDGKLSVTSIEDDSTDFIVQGSHGIVTLKALPATKEQHQAKPLTVIEDSRGNLEAKVDPQQPTKFEVKLDFGIGVVAFCSCRRRDHYIAVDECGDVTLQAAKVERKCGVSIMKPIHDLARISFEFYIDRCGPVEVDKVGQQYMSLNFYLSTMNCSNKNDQKIREDESFQKIVDKAKRQKRMTRTDSSSFPIDALLCAEYCYHVIHLSVYDGDEKIRQALISSFDDSPAAEFEKYLNSFSRELTKETAISKKIHPSRSL</sequence>
<comment type="caution">
    <text evidence="2">The sequence shown here is derived from an EMBL/GenBank/DDBJ whole genome shotgun (WGS) entry which is preliminary data.</text>
</comment>
<dbReference type="PANTHER" id="PTHR15720:SF14">
    <property type="entry name" value="GREB1-LIKE PROTEIN"/>
    <property type="match status" value="1"/>
</dbReference>
<feature type="domain" description="GREB1-like circularly permuted SF2 helicase" evidence="1">
    <location>
        <begin position="195"/>
        <end position="688"/>
    </location>
</feature>
<dbReference type="InterPro" id="IPR048657">
    <property type="entry name" value="GREB1-like_cpSF2"/>
</dbReference>
<evidence type="ECO:0000313" key="2">
    <source>
        <dbReference type="EMBL" id="KAJ7326079.1"/>
    </source>
</evidence>
<gene>
    <name evidence="2" type="primary">GREB1L_6</name>
    <name evidence="2" type="ORF">OS493_028337</name>
</gene>
<dbReference type="OrthoDB" id="10268118at2759"/>
<accession>A0A9W9Y945</accession>
<dbReference type="InterPro" id="IPR028422">
    <property type="entry name" value="GREB1"/>
</dbReference>
<dbReference type="PANTHER" id="PTHR15720">
    <property type="entry name" value="GREB1-RELATED"/>
    <property type="match status" value="1"/>
</dbReference>
<dbReference type="EMBL" id="MU827804">
    <property type="protein sequence ID" value="KAJ7326079.1"/>
    <property type="molecule type" value="Genomic_DNA"/>
</dbReference>
<name>A0A9W9Y945_9CNID</name>
<protein>
    <submittedName>
        <fullName evidence="2">GREB1-like protein</fullName>
    </submittedName>
</protein>
<dbReference type="Proteomes" id="UP001163046">
    <property type="component" value="Unassembled WGS sequence"/>
</dbReference>
<reference evidence="2" key="1">
    <citation type="submission" date="2023-01" db="EMBL/GenBank/DDBJ databases">
        <title>Genome assembly of the deep-sea coral Lophelia pertusa.</title>
        <authorList>
            <person name="Herrera S."/>
            <person name="Cordes E."/>
        </authorList>
    </citation>
    <scope>NUCLEOTIDE SEQUENCE</scope>
    <source>
        <strain evidence="2">USNM1676648</strain>
        <tissue evidence="2">Polyp</tissue>
    </source>
</reference>
<evidence type="ECO:0000313" key="3">
    <source>
        <dbReference type="Proteomes" id="UP001163046"/>
    </source>
</evidence>
<keyword evidence="3" id="KW-1185">Reference proteome</keyword>
<organism evidence="2 3">
    <name type="scientific">Desmophyllum pertusum</name>
    <dbReference type="NCBI Taxonomy" id="174260"/>
    <lineage>
        <taxon>Eukaryota</taxon>
        <taxon>Metazoa</taxon>
        <taxon>Cnidaria</taxon>
        <taxon>Anthozoa</taxon>
        <taxon>Hexacorallia</taxon>
        <taxon>Scleractinia</taxon>
        <taxon>Caryophylliina</taxon>
        <taxon>Caryophylliidae</taxon>
        <taxon>Desmophyllum</taxon>
    </lineage>
</organism>